<evidence type="ECO:0008006" key="3">
    <source>
        <dbReference type="Google" id="ProtNLM"/>
    </source>
</evidence>
<evidence type="ECO:0000313" key="2">
    <source>
        <dbReference type="Proteomes" id="UP000598971"/>
    </source>
</evidence>
<protein>
    <recommendedName>
        <fullName evidence="3">Lipoprotein</fullName>
    </recommendedName>
</protein>
<name>A0A8J8JXE2_9BACT</name>
<reference evidence="1" key="1">
    <citation type="submission" date="2019-10" db="EMBL/GenBank/DDBJ databases">
        <title>Draft genome sequence of Panacibacter sp. KCS-6.</title>
        <authorList>
            <person name="Yim K.J."/>
        </authorList>
    </citation>
    <scope>NUCLEOTIDE SEQUENCE</scope>
    <source>
        <strain evidence="1">KCS-6</strain>
    </source>
</reference>
<dbReference type="Proteomes" id="UP000598971">
    <property type="component" value="Unassembled WGS sequence"/>
</dbReference>
<comment type="caution">
    <text evidence="1">The sequence shown here is derived from an EMBL/GenBank/DDBJ whole genome shotgun (WGS) entry which is preliminary data.</text>
</comment>
<keyword evidence="2" id="KW-1185">Reference proteome</keyword>
<dbReference type="RefSeq" id="WP_171608197.1">
    <property type="nucleotide sequence ID" value="NZ_WHPF01000008.1"/>
</dbReference>
<proteinExistence type="predicted"/>
<gene>
    <name evidence="1" type="ORF">GD597_12355</name>
</gene>
<organism evidence="1 2">
    <name type="scientific">Limnovirga soli</name>
    <dbReference type="NCBI Taxonomy" id="2656915"/>
    <lineage>
        <taxon>Bacteria</taxon>
        <taxon>Pseudomonadati</taxon>
        <taxon>Bacteroidota</taxon>
        <taxon>Chitinophagia</taxon>
        <taxon>Chitinophagales</taxon>
        <taxon>Chitinophagaceae</taxon>
        <taxon>Limnovirga</taxon>
    </lineage>
</organism>
<sequence length="269" mass="29870">MKKLGYPVITVLISLVWVSCLDTEEKVVINKDNSGEYSINIAMDGFMSQMQMLTGKSLETDGREKQQKDTTIYFKSFTDTATTLSDEEKAMLHDGKLWLHLDEMSDEVKINLSVPFKNISQLPQLKKEFAAALKKMRFTDKLMNKDASADLPEDLAGAGGQFSQLSNTRNPFSSAFTFSVQGNKISNVLTDSTIINSMVSENSSLQMLQQLAPMMGSISYKSTYVLPNPVKSYKGGNSVVSADKKTISFTNNITDMFGSPSSMEYEVIY</sequence>
<dbReference type="EMBL" id="WHPF01000008">
    <property type="protein sequence ID" value="NNV56256.1"/>
    <property type="molecule type" value="Genomic_DNA"/>
</dbReference>
<dbReference type="AlphaFoldDB" id="A0A8J8JXE2"/>
<evidence type="ECO:0000313" key="1">
    <source>
        <dbReference type="EMBL" id="NNV56256.1"/>
    </source>
</evidence>
<accession>A0A8J8JXE2</accession>
<dbReference type="PROSITE" id="PS51257">
    <property type="entry name" value="PROKAR_LIPOPROTEIN"/>
    <property type="match status" value="1"/>
</dbReference>